<evidence type="ECO:0000313" key="2">
    <source>
        <dbReference type="EMBL" id="STK59608.1"/>
    </source>
</evidence>
<accession>A0AB38GRM9</accession>
<gene>
    <name evidence="2" type="ORF">NCTC8603_00248</name>
</gene>
<protein>
    <submittedName>
        <fullName evidence="2">Defense against restriction protein</fullName>
    </submittedName>
</protein>
<evidence type="ECO:0000256" key="1">
    <source>
        <dbReference type="SAM" id="Coils"/>
    </source>
</evidence>
<reference evidence="2 3" key="1">
    <citation type="submission" date="2018-06" db="EMBL/GenBank/DDBJ databases">
        <authorList>
            <consortium name="Pathogen Informatics"/>
            <person name="Doyle S."/>
        </authorList>
    </citation>
    <scope>NUCLEOTIDE SEQUENCE [LARGE SCALE GENOMIC DNA]</scope>
    <source>
        <strain evidence="2 3">NCTC8603</strain>
    </source>
</reference>
<organism evidence="2 3">
    <name type="scientific">Escherichia coli</name>
    <dbReference type="NCBI Taxonomy" id="562"/>
    <lineage>
        <taxon>Bacteria</taxon>
        <taxon>Pseudomonadati</taxon>
        <taxon>Pseudomonadota</taxon>
        <taxon>Gammaproteobacteria</taxon>
        <taxon>Enterobacterales</taxon>
        <taxon>Enterobacteriaceae</taxon>
        <taxon>Escherichia</taxon>
    </lineage>
</organism>
<proteinExistence type="predicted"/>
<sequence length="116" mass="12943">MENADANDMIEMQMYTAKDDGERLAMMQVQMDKAKAAQRARQKEQATIDLQNYIKAQHAAGEDVEVLTAELERSKAELEKTTAEVAKFKQAAMAKAADNADWKARWGVSITQTVCC</sequence>
<feature type="coiled-coil region" evidence="1">
    <location>
        <begin position="64"/>
        <end position="91"/>
    </location>
</feature>
<dbReference type="AlphaFoldDB" id="A0AB38GRM9"/>
<dbReference type="EMBL" id="UGEE01000003">
    <property type="protein sequence ID" value="STK59608.1"/>
    <property type="molecule type" value="Genomic_DNA"/>
</dbReference>
<name>A0AB38GRM9_ECOLX</name>
<evidence type="ECO:0000313" key="3">
    <source>
        <dbReference type="Proteomes" id="UP000255153"/>
    </source>
</evidence>
<keyword evidence="1" id="KW-0175">Coiled coil</keyword>
<dbReference type="Proteomes" id="UP000255153">
    <property type="component" value="Unassembled WGS sequence"/>
</dbReference>
<comment type="caution">
    <text evidence="2">The sequence shown here is derived from an EMBL/GenBank/DDBJ whole genome shotgun (WGS) entry which is preliminary data.</text>
</comment>